<keyword evidence="1" id="KW-0805">Transcription regulation</keyword>
<dbReference type="InterPro" id="IPR050109">
    <property type="entry name" value="HTH-type_TetR-like_transc_reg"/>
</dbReference>
<dbReference type="PRINTS" id="PR00455">
    <property type="entry name" value="HTHTETR"/>
</dbReference>
<evidence type="ECO:0000256" key="1">
    <source>
        <dbReference type="ARBA" id="ARBA00023015"/>
    </source>
</evidence>
<dbReference type="Pfam" id="PF00440">
    <property type="entry name" value="TetR_N"/>
    <property type="match status" value="1"/>
</dbReference>
<organism evidence="6 7">
    <name type="scientific">Paraconexibacter antarcticus</name>
    <dbReference type="NCBI Taxonomy" id="2949664"/>
    <lineage>
        <taxon>Bacteria</taxon>
        <taxon>Bacillati</taxon>
        <taxon>Actinomycetota</taxon>
        <taxon>Thermoleophilia</taxon>
        <taxon>Solirubrobacterales</taxon>
        <taxon>Paraconexibacteraceae</taxon>
        <taxon>Paraconexibacter</taxon>
    </lineage>
</organism>
<evidence type="ECO:0000313" key="7">
    <source>
        <dbReference type="Proteomes" id="UP001056035"/>
    </source>
</evidence>
<accession>A0ABY5DN03</accession>
<dbReference type="SUPFAM" id="SSF48498">
    <property type="entry name" value="Tetracyclin repressor-like, C-terminal domain"/>
    <property type="match status" value="1"/>
</dbReference>
<dbReference type="RefSeq" id="WP_254570120.1">
    <property type="nucleotide sequence ID" value="NZ_CP098502.1"/>
</dbReference>
<evidence type="ECO:0000256" key="2">
    <source>
        <dbReference type="ARBA" id="ARBA00023125"/>
    </source>
</evidence>
<dbReference type="Proteomes" id="UP001056035">
    <property type="component" value="Chromosome"/>
</dbReference>
<evidence type="ECO:0000259" key="5">
    <source>
        <dbReference type="PROSITE" id="PS50977"/>
    </source>
</evidence>
<dbReference type="PANTHER" id="PTHR30055">
    <property type="entry name" value="HTH-TYPE TRANSCRIPTIONAL REGULATOR RUTR"/>
    <property type="match status" value="1"/>
</dbReference>
<keyword evidence="2 4" id="KW-0238">DNA-binding</keyword>
<gene>
    <name evidence="6" type="ORF">NBH00_18850</name>
</gene>
<reference evidence="6 7" key="1">
    <citation type="submission" date="2022-06" db="EMBL/GenBank/DDBJ databases">
        <title>Paraconexibacter antarcticus.</title>
        <authorList>
            <person name="Kim C.S."/>
        </authorList>
    </citation>
    <scope>NUCLEOTIDE SEQUENCE [LARGE SCALE GENOMIC DNA]</scope>
    <source>
        <strain evidence="6 7">02-257</strain>
    </source>
</reference>
<dbReference type="EMBL" id="CP098502">
    <property type="protein sequence ID" value="UTI63395.1"/>
    <property type="molecule type" value="Genomic_DNA"/>
</dbReference>
<dbReference type="InterPro" id="IPR036271">
    <property type="entry name" value="Tet_transcr_reg_TetR-rel_C_sf"/>
</dbReference>
<name>A0ABY5DN03_9ACTN</name>
<dbReference type="InterPro" id="IPR001647">
    <property type="entry name" value="HTH_TetR"/>
</dbReference>
<keyword evidence="7" id="KW-1185">Reference proteome</keyword>
<dbReference type="PROSITE" id="PS50977">
    <property type="entry name" value="HTH_TETR_2"/>
    <property type="match status" value="1"/>
</dbReference>
<dbReference type="Gene3D" id="1.10.357.10">
    <property type="entry name" value="Tetracycline Repressor, domain 2"/>
    <property type="match status" value="1"/>
</dbReference>
<evidence type="ECO:0000313" key="6">
    <source>
        <dbReference type="EMBL" id="UTI63395.1"/>
    </source>
</evidence>
<sequence length="213" mass="23604">MSDQTLTRRGEATRARLLEAAVEELLERDGALEVASVAARADVSVGLLYRYFGSKAGLVATVVTDFYDRSITEISEGDDRALDWAARERRRTERSVAFYYREPLAPIVLTLLAREGDVAAVEARFIAKLVDDAARSVQRGQREGEIPADLDARMIGAMLMGAFRVVIAEALTRKRRPAQATLTEEMWRFVVAGVRFIPEDERPPREAPAPPAA</sequence>
<dbReference type="SUPFAM" id="SSF46689">
    <property type="entry name" value="Homeodomain-like"/>
    <property type="match status" value="1"/>
</dbReference>
<evidence type="ECO:0000256" key="3">
    <source>
        <dbReference type="ARBA" id="ARBA00023163"/>
    </source>
</evidence>
<protein>
    <submittedName>
        <fullName evidence="6">TetR/AcrR family transcriptional regulator</fullName>
    </submittedName>
</protein>
<evidence type="ECO:0000256" key="4">
    <source>
        <dbReference type="PROSITE-ProRule" id="PRU00335"/>
    </source>
</evidence>
<keyword evidence="3" id="KW-0804">Transcription</keyword>
<dbReference type="PANTHER" id="PTHR30055:SF234">
    <property type="entry name" value="HTH-TYPE TRANSCRIPTIONAL REGULATOR BETI"/>
    <property type="match status" value="1"/>
</dbReference>
<proteinExistence type="predicted"/>
<feature type="domain" description="HTH tetR-type" evidence="5">
    <location>
        <begin position="11"/>
        <end position="70"/>
    </location>
</feature>
<dbReference type="InterPro" id="IPR009057">
    <property type="entry name" value="Homeodomain-like_sf"/>
</dbReference>
<feature type="DNA-binding region" description="H-T-H motif" evidence="4">
    <location>
        <begin position="33"/>
        <end position="52"/>
    </location>
</feature>